<dbReference type="EnsemblPlants" id="Zm00001eb269360_T001">
    <property type="protein sequence ID" value="Zm00001eb269360_P001"/>
    <property type="gene ID" value="Zm00001eb269360"/>
</dbReference>
<feature type="transmembrane region" description="Helical" evidence="2">
    <location>
        <begin position="299"/>
        <end position="319"/>
    </location>
</feature>
<feature type="compositionally biased region" description="Basic and acidic residues" evidence="1">
    <location>
        <begin position="155"/>
        <end position="175"/>
    </location>
</feature>
<feature type="region of interest" description="Disordered" evidence="1">
    <location>
        <begin position="245"/>
        <end position="267"/>
    </location>
</feature>
<accession>A0A804PT45</accession>
<keyword evidence="2" id="KW-0812">Transmembrane</keyword>
<reference evidence="4" key="1">
    <citation type="journal article" date="2009" name="Science">
        <title>The B73 maize genome: complexity, diversity, and dynamics.</title>
        <authorList>
            <person name="Schnable P.S."/>
            <person name="Ware D."/>
            <person name="Fulton R.S."/>
            <person name="Stein J.C."/>
            <person name="Wei F."/>
            <person name="Pasternak S."/>
            <person name="Liang C."/>
            <person name="Zhang J."/>
            <person name="Fulton L."/>
            <person name="Graves T.A."/>
            <person name="Minx P."/>
            <person name="Reily A.D."/>
            <person name="Courtney L."/>
            <person name="Kruchowski S.S."/>
            <person name="Tomlinson C."/>
            <person name="Strong C."/>
            <person name="Delehaunty K."/>
            <person name="Fronick C."/>
            <person name="Courtney B."/>
            <person name="Rock S.M."/>
            <person name="Belter E."/>
            <person name="Du F."/>
            <person name="Kim K."/>
            <person name="Abbott R.M."/>
            <person name="Cotton M."/>
            <person name="Levy A."/>
            <person name="Marchetto P."/>
            <person name="Ochoa K."/>
            <person name="Jackson S.M."/>
            <person name="Gillam B."/>
            <person name="Chen W."/>
            <person name="Yan L."/>
            <person name="Higginbotham J."/>
            <person name="Cardenas M."/>
            <person name="Waligorski J."/>
            <person name="Applebaum E."/>
            <person name="Phelps L."/>
            <person name="Falcone J."/>
            <person name="Kanchi K."/>
            <person name="Thane T."/>
            <person name="Scimone A."/>
            <person name="Thane N."/>
            <person name="Henke J."/>
            <person name="Wang T."/>
            <person name="Ruppert J."/>
            <person name="Shah N."/>
            <person name="Rotter K."/>
            <person name="Hodges J."/>
            <person name="Ingenthron E."/>
            <person name="Cordes M."/>
            <person name="Kohlberg S."/>
            <person name="Sgro J."/>
            <person name="Delgado B."/>
            <person name="Mead K."/>
            <person name="Chinwalla A."/>
            <person name="Leonard S."/>
            <person name="Crouse K."/>
            <person name="Collura K."/>
            <person name="Kudrna D."/>
            <person name="Currie J."/>
            <person name="He R."/>
            <person name="Angelova A."/>
            <person name="Rajasekar S."/>
            <person name="Mueller T."/>
            <person name="Lomeli R."/>
            <person name="Scara G."/>
            <person name="Ko A."/>
            <person name="Delaney K."/>
            <person name="Wissotski M."/>
            <person name="Lopez G."/>
            <person name="Campos D."/>
            <person name="Braidotti M."/>
            <person name="Ashley E."/>
            <person name="Golser W."/>
            <person name="Kim H."/>
            <person name="Lee S."/>
            <person name="Lin J."/>
            <person name="Dujmic Z."/>
            <person name="Kim W."/>
            <person name="Talag J."/>
            <person name="Zuccolo A."/>
            <person name="Fan C."/>
            <person name="Sebastian A."/>
            <person name="Kramer M."/>
            <person name="Spiegel L."/>
            <person name="Nascimento L."/>
            <person name="Zutavern T."/>
            <person name="Miller B."/>
            <person name="Ambroise C."/>
            <person name="Muller S."/>
            <person name="Spooner W."/>
            <person name="Narechania A."/>
            <person name="Ren L."/>
            <person name="Wei S."/>
            <person name="Kumari S."/>
            <person name="Faga B."/>
            <person name="Levy M.J."/>
            <person name="McMahan L."/>
            <person name="Van Buren P."/>
            <person name="Vaughn M.W."/>
            <person name="Ying K."/>
            <person name="Yeh C.-T."/>
            <person name="Emrich S.J."/>
            <person name="Jia Y."/>
            <person name="Kalyanaraman A."/>
            <person name="Hsia A.-P."/>
            <person name="Barbazuk W.B."/>
            <person name="Baucom R.S."/>
            <person name="Brutnell T.P."/>
            <person name="Carpita N.C."/>
            <person name="Chaparro C."/>
            <person name="Chia J.-M."/>
            <person name="Deragon J.-M."/>
            <person name="Estill J.C."/>
            <person name="Fu Y."/>
            <person name="Jeddeloh J.A."/>
            <person name="Han Y."/>
            <person name="Lee H."/>
            <person name="Li P."/>
            <person name="Lisch D.R."/>
            <person name="Liu S."/>
            <person name="Liu Z."/>
            <person name="Nagel D.H."/>
            <person name="McCann M.C."/>
            <person name="SanMiguel P."/>
            <person name="Myers A.M."/>
            <person name="Nettleton D."/>
            <person name="Nguyen J."/>
            <person name="Penning B.W."/>
            <person name="Ponnala L."/>
            <person name="Schneider K.L."/>
            <person name="Schwartz D.C."/>
            <person name="Sharma A."/>
            <person name="Soderlund C."/>
            <person name="Springer N.M."/>
            <person name="Sun Q."/>
            <person name="Wang H."/>
            <person name="Waterman M."/>
            <person name="Westerman R."/>
            <person name="Wolfgruber T.K."/>
            <person name="Yang L."/>
            <person name="Yu Y."/>
            <person name="Zhang L."/>
            <person name="Zhou S."/>
            <person name="Zhu Q."/>
            <person name="Bennetzen J.L."/>
            <person name="Dawe R.K."/>
            <person name="Jiang J."/>
            <person name="Jiang N."/>
            <person name="Presting G.G."/>
            <person name="Wessler S.R."/>
            <person name="Aluru S."/>
            <person name="Martienssen R.A."/>
            <person name="Clifton S.W."/>
            <person name="McCombie W.R."/>
            <person name="Wing R.A."/>
            <person name="Wilson R.K."/>
        </authorList>
    </citation>
    <scope>NUCLEOTIDE SEQUENCE [LARGE SCALE GENOMIC DNA]</scope>
    <source>
        <strain evidence="4">cv. B73</strain>
    </source>
</reference>
<dbReference type="InParanoid" id="A0A804PT45"/>
<evidence type="ECO:0000313" key="4">
    <source>
        <dbReference type="Proteomes" id="UP000007305"/>
    </source>
</evidence>
<organism evidence="3 4">
    <name type="scientific">Zea mays</name>
    <name type="common">Maize</name>
    <dbReference type="NCBI Taxonomy" id="4577"/>
    <lineage>
        <taxon>Eukaryota</taxon>
        <taxon>Viridiplantae</taxon>
        <taxon>Streptophyta</taxon>
        <taxon>Embryophyta</taxon>
        <taxon>Tracheophyta</taxon>
        <taxon>Spermatophyta</taxon>
        <taxon>Magnoliopsida</taxon>
        <taxon>Liliopsida</taxon>
        <taxon>Poales</taxon>
        <taxon>Poaceae</taxon>
        <taxon>PACMAD clade</taxon>
        <taxon>Panicoideae</taxon>
        <taxon>Andropogonodae</taxon>
        <taxon>Andropogoneae</taxon>
        <taxon>Tripsacinae</taxon>
        <taxon>Zea</taxon>
    </lineage>
</organism>
<dbReference type="Proteomes" id="UP000007305">
    <property type="component" value="Chromosome 6"/>
</dbReference>
<keyword evidence="4" id="KW-1185">Reference proteome</keyword>
<keyword evidence="2" id="KW-1133">Transmembrane helix</keyword>
<evidence type="ECO:0000256" key="2">
    <source>
        <dbReference type="SAM" id="Phobius"/>
    </source>
</evidence>
<dbReference type="Gramene" id="Zm00001eb269360_T001">
    <property type="protein sequence ID" value="Zm00001eb269360_P001"/>
    <property type="gene ID" value="Zm00001eb269360"/>
</dbReference>
<feature type="region of interest" description="Disordered" evidence="1">
    <location>
        <begin position="155"/>
        <end position="176"/>
    </location>
</feature>
<keyword evidence="2" id="KW-0472">Membrane</keyword>
<evidence type="ECO:0000313" key="3">
    <source>
        <dbReference type="EnsemblPlants" id="Zm00001eb269360_P001"/>
    </source>
</evidence>
<dbReference type="AlphaFoldDB" id="A0A804PT45"/>
<reference evidence="3" key="3">
    <citation type="submission" date="2021-05" db="UniProtKB">
        <authorList>
            <consortium name="EnsemblPlants"/>
        </authorList>
    </citation>
    <scope>IDENTIFICATION</scope>
    <source>
        <strain evidence="3">cv. B73</strain>
    </source>
</reference>
<evidence type="ECO:0000256" key="1">
    <source>
        <dbReference type="SAM" id="MobiDB-lite"/>
    </source>
</evidence>
<protein>
    <submittedName>
        <fullName evidence="3">Uncharacterized protein</fullName>
    </submittedName>
</protein>
<gene>
    <name evidence="3" type="primary">LOC100273040</name>
</gene>
<dbReference type="FunCoup" id="A0A804PT45">
    <property type="interactions" value="32"/>
</dbReference>
<proteinExistence type="predicted"/>
<name>A0A804PT45_MAIZE</name>
<reference evidence="3" key="2">
    <citation type="submission" date="2019-07" db="EMBL/GenBank/DDBJ databases">
        <authorList>
            <person name="Seetharam A."/>
            <person name="Woodhouse M."/>
            <person name="Cannon E."/>
        </authorList>
    </citation>
    <scope>NUCLEOTIDE SEQUENCE [LARGE SCALE GENOMIC DNA]</scope>
    <source>
        <strain evidence="3">cv. B73</strain>
    </source>
</reference>
<sequence>MEFLVVKKEALEADLGSCGLDVGLHLLPELSVGEGPIPAGAAGDDGIVPREGEVAEREPLRRLAGRHPVPHAAVRVAADGPRHVAQVDEQRAGSRGRRDVAPRAAVEHLQAAGALLLVDDGEHGAVGVGLHAEAPGLGAPRVAVHPQEPVALREVGRRLGRAEAQRGGERVEERPRHPRHVRAVLRPREAEQVAERRRRHGRVLLLLLGLAQGDVEALDPVDVADAERERRRAPEVARLRALVAERRPGQRGPRQREEARGERRGHAVVREAEHAELPARRCQRLPRRLQVHRRQLQRAPAPGLLLLLVNVASALVVLLQERERRVRRVRRRPRVRPRRHLLGRRRLPPSASLLGSLLCSVLLGRSAPLLGYTDRGRGGAEAAVRLLV</sequence>